<dbReference type="PROSITE" id="PS51435">
    <property type="entry name" value="AP_NUCLEASE_F1_4"/>
    <property type="match status" value="1"/>
</dbReference>
<accession>A0A3S2VT52</accession>
<dbReference type="InterPro" id="IPR005135">
    <property type="entry name" value="Endo/exonuclease/phosphatase"/>
</dbReference>
<sequence length="257" mass="29202">MKIATFNVNSVKARLDRVLEWLEDAKPDVALLQELKCEEANFPAMEFKSLGYEAAVEGQKTYNGVAILSKHPIEDVKRGLPGDDDDDHARYIEGTVQGIRVASIYLPNGNPVDGPKYPYKLAWMDRLAAHVRDTLLPTEQPIVLGGDYNIVPTDDDVYDPDKWVDDALCKPESRAKFRTLLNLGLTEAWKALHPNAAHQYSYWDYVQGRWQKDEGLRIDHFLLSPQAADRLEECEIDKTPRGKEKPSDHTPVWCRLS</sequence>
<comment type="similarity">
    <text evidence="1">Belongs to the DNA repair enzymes AP/ExoA family.</text>
</comment>
<evidence type="ECO:0000313" key="9">
    <source>
        <dbReference type="EMBL" id="RVU39222.1"/>
    </source>
</evidence>
<dbReference type="PANTHER" id="PTHR43250">
    <property type="entry name" value="EXODEOXYRIBONUCLEASE III"/>
    <property type="match status" value="1"/>
</dbReference>
<evidence type="ECO:0000256" key="7">
    <source>
        <dbReference type="PIRSR" id="PIRSR604808-3"/>
    </source>
</evidence>
<comment type="caution">
    <text evidence="9">The sequence shown here is derived from an EMBL/GenBank/DDBJ whole genome shotgun (WGS) entry which is preliminary data.</text>
</comment>
<evidence type="ECO:0000256" key="2">
    <source>
        <dbReference type="ARBA" id="ARBA00022723"/>
    </source>
</evidence>
<evidence type="ECO:0000259" key="8">
    <source>
        <dbReference type="Pfam" id="PF03372"/>
    </source>
</evidence>
<keyword evidence="6" id="KW-0464">Manganese</keyword>
<keyword evidence="2 6" id="KW-0479">Metal-binding</keyword>
<name>A0A3S2VT52_9PROT</name>
<evidence type="ECO:0000256" key="1">
    <source>
        <dbReference type="ARBA" id="ARBA00007092"/>
    </source>
</evidence>
<dbReference type="SUPFAM" id="SSF56219">
    <property type="entry name" value="DNase I-like"/>
    <property type="match status" value="1"/>
</dbReference>
<feature type="binding site" evidence="6">
    <location>
        <position position="149"/>
    </location>
    <ligand>
        <name>Mg(2+)</name>
        <dbReference type="ChEBI" id="CHEBI:18420"/>
        <label>1</label>
    </ligand>
</feature>
<evidence type="ECO:0000256" key="6">
    <source>
        <dbReference type="PIRSR" id="PIRSR604808-2"/>
    </source>
</evidence>
<dbReference type="GO" id="GO:0046872">
    <property type="term" value="F:metal ion binding"/>
    <property type="evidence" value="ECO:0007669"/>
    <property type="project" value="UniProtKB-KW"/>
</dbReference>
<dbReference type="GO" id="GO:0006281">
    <property type="term" value="P:DNA repair"/>
    <property type="evidence" value="ECO:0007669"/>
    <property type="project" value="InterPro"/>
</dbReference>
<dbReference type="CDD" id="cd09086">
    <property type="entry name" value="ExoIII-like_AP-endo"/>
    <property type="match status" value="1"/>
</dbReference>
<dbReference type="PANTHER" id="PTHR43250:SF2">
    <property type="entry name" value="EXODEOXYRIBONUCLEASE III"/>
    <property type="match status" value="1"/>
</dbReference>
<feature type="binding site" evidence="6">
    <location>
        <position position="249"/>
    </location>
    <ligand>
        <name>Mg(2+)</name>
        <dbReference type="ChEBI" id="CHEBI:18420"/>
        <label>1</label>
    </ligand>
</feature>
<proteinExistence type="inferred from homology"/>
<feature type="binding site" evidence="6">
    <location>
        <position position="147"/>
    </location>
    <ligand>
        <name>Mg(2+)</name>
        <dbReference type="ChEBI" id="CHEBI:18420"/>
        <label>1</label>
    </ligand>
</feature>
<feature type="site" description="Interaction with DNA substrate" evidence="7">
    <location>
        <position position="249"/>
    </location>
</feature>
<dbReference type="Gene3D" id="3.60.10.10">
    <property type="entry name" value="Endonuclease/exonuclease/phosphatase"/>
    <property type="match status" value="1"/>
</dbReference>
<dbReference type="Proteomes" id="UP000287447">
    <property type="component" value="Unassembled WGS sequence"/>
</dbReference>
<dbReference type="InterPro" id="IPR037493">
    <property type="entry name" value="ExoIII-like"/>
</dbReference>
<dbReference type="InterPro" id="IPR036691">
    <property type="entry name" value="Endo/exonu/phosph_ase_sf"/>
</dbReference>
<protein>
    <submittedName>
        <fullName evidence="9">Exodeoxyribonuclease III</fullName>
        <ecNumber evidence="9">3.1.11.2</ecNumber>
    </submittedName>
</protein>
<dbReference type="Pfam" id="PF03372">
    <property type="entry name" value="Exo_endo_phos"/>
    <property type="match status" value="1"/>
</dbReference>
<dbReference type="RefSeq" id="WP_127764593.1">
    <property type="nucleotide sequence ID" value="NZ_SADE01000001.1"/>
</dbReference>
<evidence type="ECO:0000256" key="5">
    <source>
        <dbReference type="PIRSR" id="PIRSR604808-1"/>
    </source>
</evidence>
<keyword evidence="4 6" id="KW-0460">Magnesium</keyword>
<dbReference type="AlphaFoldDB" id="A0A3S2VT52"/>
<dbReference type="OrthoDB" id="9803914at2"/>
<comment type="cofactor">
    <cofactor evidence="6">
        <name>Mg(2+)</name>
        <dbReference type="ChEBI" id="CHEBI:18420"/>
    </cofactor>
    <cofactor evidence="6">
        <name>Mn(2+)</name>
        <dbReference type="ChEBI" id="CHEBI:29035"/>
    </cofactor>
    <text evidence="6">Probably binds two magnesium or manganese ions per subunit.</text>
</comment>
<reference evidence="10" key="1">
    <citation type="submission" date="2019-01" db="EMBL/GenBank/DDBJ databases">
        <title>Gri0909 isolated from a small marine red alga.</title>
        <authorList>
            <person name="Kim J."/>
            <person name="Jeong S.E."/>
            <person name="Jeon C.O."/>
        </authorList>
    </citation>
    <scope>NUCLEOTIDE SEQUENCE [LARGE SCALE GENOMIC DNA]</scope>
    <source>
        <strain evidence="10">Gri0909</strain>
    </source>
</reference>
<evidence type="ECO:0000313" key="10">
    <source>
        <dbReference type="Proteomes" id="UP000287447"/>
    </source>
</evidence>
<feature type="active site" description="Proton acceptor" evidence="5">
    <location>
        <position position="249"/>
    </location>
</feature>
<feature type="binding site" evidence="6">
    <location>
        <position position="248"/>
    </location>
    <ligand>
        <name>Mg(2+)</name>
        <dbReference type="ChEBI" id="CHEBI:18420"/>
        <label>1</label>
    </ligand>
</feature>
<gene>
    <name evidence="9" type="primary">xth</name>
    <name evidence="9" type="ORF">EOI86_08245</name>
</gene>
<feature type="active site" evidence="5">
    <location>
        <position position="105"/>
    </location>
</feature>
<feature type="binding site" evidence="6">
    <location>
        <position position="7"/>
    </location>
    <ligand>
        <name>Mg(2+)</name>
        <dbReference type="ChEBI" id="CHEBI:18420"/>
        <label>1</label>
    </ligand>
</feature>
<feature type="binding site" evidence="6">
    <location>
        <position position="34"/>
    </location>
    <ligand>
        <name>Mg(2+)</name>
        <dbReference type="ChEBI" id="CHEBI:18420"/>
        <label>1</label>
    </ligand>
</feature>
<feature type="active site" description="Proton donor/acceptor" evidence="5">
    <location>
        <position position="147"/>
    </location>
</feature>
<organism evidence="9 10">
    <name type="scientific">Hwanghaeella grinnelliae</name>
    <dbReference type="NCBI Taxonomy" id="2500179"/>
    <lineage>
        <taxon>Bacteria</taxon>
        <taxon>Pseudomonadati</taxon>
        <taxon>Pseudomonadota</taxon>
        <taxon>Alphaproteobacteria</taxon>
        <taxon>Rhodospirillales</taxon>
        <taxon>Rhodospirillaceae</taxon>
        <taxon>Hwanghaeella</taxon>
    </lineage>
</organism>
<dbReference type="EMBL" id="SADE01000001">
    <property type="protein sequence ID" value="RVU39222.1"/>
    <property type="molecule type" value="Genomic_DNA"/>
</dbReference>
<keyword evidence="3 9" id="KW-0378">Hydrolase</keyword>
<feature type="domain" description="Endonuclease/exonuclease/phosphatase" evidence="8">
    <location>
        <begin position="4"/>
        <end position="249"/>
    </location>
</feature>
<dbReference type="NCBIfam" id="TIGR00195">
    <property type="entry name" value="exoDNase_III"/>
    <property type="match status" value="1"/>
</dbReference>
<keyword evidence="10" id="KW-1185">Reference proteome</keyword>
<feature type="site" description="Transition state stabilizer" evidence="7">
    <location>
        <position position="149"/>
    </location>
</feature>
<evidence type="ECO:0000256" key="3">
    <source>
        <dbReference type="ARBA" id="ARBA00022801"/>
    </source>
</evidence>
<dbReference type="InterPro" id="IPR004808">
    <property type="entry name" value="AP_endonuc_1"/>
</dbReference>
<feature type="site" description="Important for catalytic activity" evidence="7">
    <location>
        <position position="219"/>
    </location>
</feature>
<dbReference type="NCBIfam" id="TIGR00633">
    <property type="entry name" value="xth"/>
    <property type="match status" value="1"/>
</dbReference>
<evidence type="ECO:0000256" key="4">
    <source>
        <dbReference type="ARBA" id="ARBA00022842"/>
    </source>
</evidence>
<dbReference type="EC" id="3.1.11.2" evidence="9"/>
<dbReference type="GO" id="GO:0008311">
    <property type="term" value="F:double-stranded DNA 3'-5' DNA exonuclease activity"/>
    <property type="evidence" value="ECO:0007669"/>
    <property type="project" value="UniProtKB-EC"/>
</dbReference>